<dbReference type="SUPFAM" id="SSF51126">
    <property type="entry name" value="Pectin lyase-like"/>
    <property type="match status" value="1"/>
</dbReference>
<dbReference type="GO" id="GO:0045490">
    <property type="term" value="P:pectin catabolic process"/>
    <property type="evidence" value="ECO:0007669"/>
    <property type="project" value="UniProtKB-UniRule"/>
</dbReference>
<feature type="chain" id="PRO_5035337522" description="Pectinesterase" evidence="7">
    <location>
        <begin position="32"/>
        <end position="569"/>
    </location>
</feature>
<gene>
    <name evidence="9" type="ORF">CXB51_018060</name>
</gene>
<dbReference type="GO" id="GO:0030599">
    <property type="term" value="F:pectinesterase activity"/>
    <property type="evidence" value="ECO:0007669"/>
    <property type="project" value="UniProtKB-UniRule"/>
</dbReference>
<dbReference type="SUPFAM" id="SSF101148">
    <property type="entry name" value="Plant invertase/pectin methylesterase inhibitor"/>
    <property type="match status" value="1"/>
</dbReference>
<comment type="catalytic activity">
    <reaction evidence="7">
        <text>[(1-&gt;4)-alpha-D-galacturonosyl methyl ester](n) + n H2O = [(1-&gt;4)-alpha-D-galacturonosyl](n) + n methanol + n H(+)</text>
        <dbReference type="Rhea" id="RHEA:22380"/>
        <dbReference type="Rhea" id="RHEA-COMP:14570"/>
        <dbReference type="Rhea" id="RHEA-COMP:14573"/>
        <dbReference type="ChEBI" id="CHEBI:15377"/>
        <dbReference type="ChEBI" id="CHEBI:15378"/>
        <dbReference type="ChEBI" id="CHEBI:17790"/>
        <dbReference type="ChEBI" id="CHEBI:140522"/>
        <dbReference type="ChEBI" id="CHEBI:140523"/>
        <dbReference type="EC" id="3.1.1.11"/>
    </reaction>
</comment>
<protein>
    <recommendedName>
        <fullName evidence="7">Pectinesterase</fullName>
        <ecNumber evidence="7">3.1.1.11</ecNumber>
    </recommendedName>
</protein>
<organism evidence="9 10">
    <name type="scientific">Gossypium anomalum</name>
    <dbReference type="NCBI Taxonomy" id="47600"/>
    <lineage>
        <taxon>Eukaryota</taxon>
        <taxon>Viridiplantae</taxon>
        <taxon>Streptophyta</taxon>
        <taxon>Embryophyta</taxon>
        <taxon>Tracheophyta</taxon>
        <taxon>Spermatophyta</taxon>
        <taxon>Magnoliopsida</taxon>
        <taxon>eudicotyledons</taxon>
        <taxon>Gunneridae</taxon>
        <taxon>Pentapetalae</taxon>
        <taxon>rosids</taxon>
        <taxon>malvids</taxon>
        <taxon>Malvales</taxon>
        <taxon>Malvaceae</taxon>
        <taxon>Malvoideae</taxon>
        <taxon>Gossypium</taxon>
    </lineage>
</organism>
<dbReference type="Gene3D" id="2.160.20.10">
    <property type="entry name" value="Single-stranded right-handed beta-helix, Pectin lyase-like"/>
    <property type="match status" value="2"/>
</dbReference>
<dbReference type="InterPro" id="IPR006501">
    <property type="entry name" value="Pectinesterase_inhib_dom"/>
</dbReference>
<evidence type="ECO:0000256" key="1">
    <source>
        <dbReference type="ARBA" id="ARBA00005184"/>
    </source>
</evidence>
<keyword evidence="5 7" id="KW-0063">Aspartyl esterase</keyword>
<evidence type="ECO:0000256" key="4">
    <source>
        <dbReference type="ARBA" id="ARBA00022801"/>
    </source>
</evidence>
<dbReference type="EMBL" id="JAHUZN010000007">
    <property type="protein sequence ID" value="KAG8487603.1"/>
    <property type="molecule type" value="Genomic_DNA"/>
</dbReference>
<evidence type="ECO:0000259" key="8">
    <source>
        <dbReference type="SMART" id="SM00856"/>
    </source>
</evidence>
<dbReference type="GO" id="GO:0042545">
    <property type="term" value="P:cell wall modification"/>
    <property type="evidence" value="ECO:0007669"/>
    <property type="project" value="UniProtKB-UniRule"/>
</dbReference>
<keyword evidence="7" id="KW-0732">Signal</keyword>
<dbReference type="EC" id="3.1.1.11" evidence="7"/>
<dbReference type="OrthoDB" id="2019149at2759"/>
<feature type="signal peptide" evidence="7">
    <location>
        <begin position="1"/>
        <end position="31"/>
    </location>
</feature>
<name>A0A8J5YP58_9ROSI</name>
<dbReference type="Proteomes" id="UP000701853">
    <property type="component" value="Chromosome 7"/>
</dbReference>
<proteinExistence type="inferred from homology"/>
<evidence type="ECO:0000256" key="2">
    <source>
        <dbReference type="ARBA" id="ARBA00006027"/>
    </source>
</evidence>
<dbReference type="PANTHER" id="PTHR31707">
    <property type="entry name" value="PECTINESTERASE"/>
    <property type="match status" value="1"/>
</dbReference>
<dbReference type="AlphaFoldDB" id="A0A8J5YP58"/>
<keyword evidence="10" id="KW-1185">Reference proteome</keyword>
<dbReference type="Gene3D" id="1.20.140.40">
    <property type="entry name" value="Invertase/pectin methylesterase inhibitor family protein"/>
    <property type="match status" value="1"/>
</dbReference>
<dbReference type="Pfam" id="PF04043">
    <property type="entry name" value="PMEI"/>
    <property type="match status" value="1"/>
</dbReference>
<dbReference type="InterPro" id="IPR035513">
    <property type="entry name" value="Invertase/methylesterase_inhib"/>
</dbReference>
<feature type="domain" description="Pectinesterase inhibitor" evidence="8">
    <location>
        <begin position="32"/>
        <end position="242"/>
    </location>
</feature>
<dbReference type="SMART" id="SM00856">
    <property type="entry name" value="PMEI"/>
    <property type="match status" value="1"/>
</dbReference>
<dbReference type="InterPro" id="IPR000070">
    <property type="entry name" value="Pectinesterase_cat"/>
</dbReference>
<keyword evidence="4 7" id="KW-0378">Hydrolase</keyword>
<evidence type="ECO:0000256" key="6">
    <source>
        <dbReference type="PROSITE-ProRule" id="PRU10040"/>
    </source>
</evidence>
<dbReference type="PROSITE" id="PS00503">
    <property type="entry name" value="PECTINESTERASE_2"/>
    <property type="match status" value="1"/>
</dbReference>
<evidence type="ECO:0000256" key="5">
    <source>
        <dbReference type="ARBA" id="ARBA00023085"/>
    </source>
</evidence>
<accession>A0A8J5YP58</accession>
<comment type="similarity">
    <text evidence="3">In the C-terminal section; belongs to the pectinesterase family.</text>
</comment>
<dbReference type="InterPro" id="IPR012334">
    <property type="entry name" value="Pectin_lyas_fold"/>
</dbReference>
<comment type="caution">
    <text evidence="9">The sequence shown here is derived from an EMBL/GenBank/DDBJ whole genome shotgun (WGS) entry which is preliminary data.</text>
</comment>
<dbReference type="InterPro" id="IPR033131">
    <property type="entry name" value="Pectinesterase_Asp_AS"/>
</dbReference>
<evidence type="ECO:0000256" key="7">
    <source>
        <dbReference type="RuleBase" id="RU000589"/>
    </source>
</evidence>
<reference evidence="9 10" key="1">
    <citation type="journal article" date="2021" name="bioRxiv">
        <title>The Gossypium anomalum genome as a resource for cotton improvement and evolutionary analysis of hybrid incompatibility.</title>
        <authorList>
            <person name="Grover C.E."/>
            <person name="Yuan D."/>
            <person name="Arick M.A."/>
            <person name="Miller E.R."/>
            <person name="Hu G."/>
            <person name="Peterson D.G."/>
            <person name="Wendel J.F."/>
            <person name="Udall J.A."/>
        </authorList>
    </citation>
    <scope>NUCLEOTIDE SEQUENCE [LARGE SCALE GENOMIC DNA]</scope>
    <source>
        <strain evidence="9">JFW-Udall</strain>
        <tissue evidence="9">Leaf</tissue>
    </source>
</reference>
<evidence type="ECO:0000313" key="9">
    <source>
        <dbReference type="EMBL" id="KAG8487603.1"/>
    </source>
</evidence>
<dbReference type="UniPathway" id="UPA00545">
    <property type="reaction ID" value="UER00823"/>
</dbReference>
<dbReference type="InterPro" id="IPR011050">
    <property type="entry name" value="Pectin_lyase_fold/virulence"/>
</dbReference>
<comment type="pathway">
    <text evidence="1 7">Glycan metabolism; pectin degradation; 2-dehydro-3-deoxy-D-gluconate from pectin: step 1/5.</text>
</comment>
<dbReference type="CDD" id="cd15798">
    <property type="entry name" value="PMEI-like_3"/>
    <property type="match status" value="1"/>
</dbReference>
<sequence length="569" mass="62771">MINFSDTTMLEFITMFRVMGLLLMVTQGCLAANQKHVDEQCRFTTYSTLCVDTMTGLGSKNQKPDILSALINKTILETQLPTSYFTKFTTDLHVDEAQHVNSITGLPTKLKHFLANVYDVPINTKNFISHVQLTLISDSILEESFLFFLSFLAKKHNVSHAGYCEELLSMSLKRLDQSLLALKNSRNKNKHDIQTWISAALTYQQACKDSADSHNFSNGDLIGQISQKMDYLSQLGSNTLALVNRIPSELTHFTKSRRLAEADRVFPEWLSVKDRKLLQVPAVKANAVVAKDGSGNYKTISEAINAASGGRFVIYVKAGVYKEKIRTNKDGITLVGDGKYSTIIVGSDSVNGGSSMPAGPQGEQALALYVASDHSVFYRCSIAGYQDTLYALSLRQFYRECDIYGTVDFIFGNAAAVFQSCTLTLRRPSGYNVILANGRSDPGQNTGFSVQNCRIVPSSDFSPVKHSFESYLGRPWKQYSRAVVMESTIDNAIASRGWVEWPGEGGYSKSLYFAEYANVGPGAGTPGRVTWPGFHVIGRDEAAKFTVDRFIAGNLWLPSTGVTFISGLQ</sequence>
<dbReference type="Pfam" id="PF01095">
    <property type="entry name" value="Pectinesterase"/>
    <property type="match status" value="2"/>
</dbReference>
<comment type="similarity">
    <text evidence="2">In the N-terminal section; belongs to the PMEI family.</text>
</comment>
<evidence type="ECO:0000256" key="3">
    <source>
        <dbReference type="ARBA" id="ARBA00007786"/>
    </source>
</evidence>
<dbReference type="GO" id="GO:0004857">
    <property type="term" value="F:enzyme inhibitor activity"/>
    <property type="evidence" value="ECO:0007669"/>
    <property type="project" value="InterPro"/>
</dbReference>
<feature type="active site" evidence="6">
    <location>
        <position position="408"/>
    </location>
</feature>
<evidence type="ECO:0000313" key="10">
    <source>
        <dbReference type="Proteomes" id="UP000701853"/>
    </source>
</evidence>